<dbReference type="PANTHER" id="PTHR33498:SF1">
    <property type="entry name" value="TRANSPOSASE FOR INSERTION SEQUENCE ELEMENT IS1557"/>
    <property type="match status" value="1"/>
</dbReference>
<dbReference type="InterPro" id="IPR047951">
    <property type="entry name" value="Transpos_ISL3"/>
</dbReference>
<gene>
    <name evidence="2" type="ORF">GCM10010842_36160</name>
</gene>
<evidence type="ECO:0000259" key="1">
    <source>
        <dbReference type="Pfam" id="PF01610"/>
    </source>
</evidence>
<reference evidence="3" key="1">
    <citation type="journal article" date="2019" name="Int. J. Syst. Evol. Microbiol.">
        <title>The Global Catalogue of Microorganisms (GCM) 10K type strain sequencing project: providing services to taxonomists for standard genome sequencing and annotation.</title>
        <authorList>
            <consortium name="The Broad Institute Genomics Platform"/>
            <consortium name="The Broad Institute Genome Sequencing Center for Infectious Disease"/>
            <person name="Wu L."/>
            <person name="Ma J."/>
        </authorList>
    </citation>
    <scope>NUCLEOTIDE SEQUENCE [LARGE SCALE GENOMIC DNA]</scope>
    <source>
        <strain evidence="3">JCM 16918</strain>
    </source>
</reference>
<organism evidence="2 3">
    <name type="scientific">Deinococcus daejeonensis</name>
    <dbReference type="NCBI Taxonomy" id="1007098"/>
    <lineage>
        <taxon>Bacteria</taxon>
        <taxon>Thermotogati</taxon>
        <taxon>Deinococcota</taxon>
        <taxon>Deinococci</taxon>
        <taxon>Deinococcales</taxon>
        <taxon>Deinococcaceae</taxon>
        <taxon>Deinococcus</taxon>
    </lineage>
</organism>
<sequence length="891" mass="101907">MPDVWIDSEGFDEACPACQATRRRKNPETQSRGLLLHASLTAPAERPRCPTCQARLTARGTARATLHDLPIDGRPVVMHLSARSWRCPGGCLQPSPFDPLRPEEHRSTKLTRRLHEAVLTSWLRGEAVRTLARQAGVSEQLLWTLINDDVGVRGHPPHPLVGGWRDRRRLESLRFIGIDEIVWHGQALLVVVDLRPDEPGSVRSASVNRDHRLIDILPARDLETVERYLRDLDRVNREAGRSDWTPVIVTDMWGDYRSAIQRAFHGRAIHIADRFHIALKVAEDLDHVIVDLTRRLQARHADEDADIPSAVQSKAAARAYLRASSGEAAKPDRLPTPHMREAADLARRLQELWTVRTPMEGLRLFRTWREEVHRWTIEAEVPGAFSRLIHLLDRESWLIETLNVHRPEARPGSSVADPDRSPSSLLTTARVERMIRRMRDMERRSPNHRRLPFAQEDQSRWDEEVRFHRYRARLLYALNTRVPRPATLQRDLQLIPERCCGALPDVDLQVVCRVADRPVMGARVVTRWEEGQSTCNRCGDVKPLRMPDGELTRIGGSLVRTVLSRHLLTRLEEDHSLTALHRTTGVPIQALRALRHSLPTPETDLPTSIGVVPFSWRRQRCLLITDIATGQPVELLRRPEGDWTPDALQAWLSDPTRAHVERIWVEKPEWIPYHEADSTGRGLTFTPVLPQRVLDPFSSARLLQKSIRGVLDEYTRTMEISVRRARSRYRVTLGTNPDPSTWPVDERLRRRAREAQWNHLIVDQGMQYALTGLHDLKARLRARPQDAGEILRVWRTGVLRRFERAFDEPDDSWHQRVAALDGRLQNVFALALDGNAVGDALALGLQLAASPTGLSLARSRRRLRAIKELSLYRSSDWEHLRRVVLTGVDRD</sequence>
<dbReference type="EMBL" id="BMOR01000030">
    <property type="protein sequence ID" value="GGN46017.1"/>
    <property type="molecule type" value="Genomic_DNA"/>
</dbReference>
<evidence type="ECO:0000313" key="2">
    <source>
        <dbReference type="EMBL" id="GGN46017.1"/>
    </source>
</evidence>
<feature type="domain" description="Transposase IS204/IS1001/IS1096/IS1165 DDE" evidence="1">
    <location>
        <begin position="176"/>
        <end position="396"/>
    </location>
</feature>
<keyword evidence="3" id="KW-1185">Reference proteome</keyword>
<proteinExistence type="predicted"/>
<name>A0ABQ2JFV0_9DEIO</name>
<dbReference type="Pfam" id="PF01610">
    <property type="entry name" value="DDE_Tnp_ISL3"/>
    <property type="match status" value="1"/>
</dbReference>
<dbReference type="InterPro" id="IPR002560">
    <property type="entry name" value="Transposase_DDE"/>
</dbReference>
<dbReference type="PANTHER" id="PTHR33498">
    <property type="entry name" value="TRANSPOSASE FOR INSERTION SEQUENCE ELEMENT IS1557"/>
    <property type="match status" value="1"/>
</dbReference>
<accession>A0ABQ2JFV0</accession>
<evidence type="ECO:0000313" key="3">
    <source>
        <dbReference type="Proteomes" id="UP000645517"/>
    </source>
</evidence>
<dbReference type="Proteomes" id="UP000645517">
    <property type="component" value="Unassembled WGS sequence"/>
</dbReference>
<protein>
    <recommendedName>
        <fullName evidence="1">Transposase IS204/IS1001/IS1096/IS1165 DDE domain-containing protein</fullName>
    </recommendedName>
</protein>
<comment type="caution">
    <text evidence="2">The sequence shown here is derived from an EMBL/GenBank/DDBJ whole genome shotgun (WGS) entry which is preliminary data.</text>
</comment>